<dbReference type="SUPFAM" id="SSF53187">
    <property type="entry name" value="Zn-dependent exopeptidases"/>
    <property type="match status" value="1"/>
</dbReference>
<dbReference type="Gene3D" id="3.40.630.40">
    <property type="entry name" value="Zn-dependent exopeptidases"/>
    <property type="match status" value="1"/>
</dbReference>
<dbReference type="Pfam" id="PF01520">
    <property type="entry name" value="Amidase_3"/>
    <property type="match status" value="1"/>
</dbReference>
<sequence>MTRPARPILMLDPGHGSTRLAPGYDPGVVYGSRHEAEANLELCLTAKQVLEQADWDVRLTHDGRQGAKPSLRGRIDRAVALGARAFVAVHFNAARSYGLVYHAPGEASLNLARRLAREAGLTRVWPSRASRFRGLYVDAFPDHAPAVLWEVAAIDRAPAPGAAGRAARLRHAHALERALRYLSDR</sequence>
<dbReference type="EMBL" id="JACHHG010000011">
    <property type="protein sequence ID" value="MBB6099378.1"/>
    <property type="molecule type" value="Genomic_DNA"/>
</dbReference>
<dbReference type="PANTHER" id="PTHR30404:SF0">
    <property type="entry name" value="N-ACETYLMURAMOYL-L-ALANINE AMIDASE AMIC"/>
    <property type="match status" value="1"/>
</dbReference>
<dbReference type="GO" id="GO:0030288">
    <property type="term" value="C:outer membrane-bounded periplasmic space"/>
    <property type="evidence" value="ECO:0007669"/>
    <property type="project" value="TreeGrafter"/>
</dbReference>
<feature type="domain" description="MurNAc-LAA" evidence="2">
    <location>
        <begin position="10"/>
        <end position="155"/>
    </location>
</feature>
<dbReference type="RefSeq" id="WP_183988135.1">
    <property type="nucleotide sequence ID" value="NZ_JACHHG010000011.1"/>
</dbReference>
<evidence type="ECO:0000256" key="1">
    <source>
        <dbReference type="ARBA" id="ARBA00022801"/>
    </source>
</evidence>
<evidence type="ECO:0000259" key="2">
    <source>
        <dbReference type="Pfam" id="PF01520"/>
    </source>
</evidence>
<name>A0A841I4P3_9DEIO</name>
<dbReference type="GO" id="GO:0009253">
    <property type="term" value="P:peptidoglycan catabolic process"/>
    <property type="evidence" value="ECO:0007669"/>
    <property type="project" value="InterPro"/>
</dbReference>
<protein>
    <submittedName>
        <fullName evidence="3">N-acetylmuramoyl-L-alanine amidase</fullName>
    </submittedName>
</protein>
<comment type="caution">
    <text evidence="3">The sequence shown here is derived from an EMBL/GenBank/DDBJ whole genome shotgun (WGS) entry which is preliminary data.</text>
</comment>
<dbReference type="GO" id="GO:0008745">
    <property type="term" value="F:N-acetylmuramoyl-L-alanine amidase activity"/>
    <property type="evidence" value="ECO:0007669"/>
    <property type="project" value="InterPro"/>
</dbReference>
<reference evidence="3 4" key="1">
    <citation type="submission" date="2020-08" db="EMBL/GenBank/DDBJ databases">
        <title>Genomic Encyclopedia of Type Strains, Phase IV (KMG-IV): sequencing the most valuable type-strain genomes for metagenomic binning, comparative biology and taxonomic classification.</title>
        <authorList>
            <person name="Goeker M."/>
        </authorList>
    </citation>
    <scope>NUCLEOTIDE SEQUENCE [LARGE SCALE GENOMIC DNA]</scope>
    <source>
        <strain evidence="3 4">DSM 21458</strain>
    </source>
</reference>
<evidence type="ECO:0000313" key="3">
    <source>
        <dbReference type="EMBL" id="MBB6099378.1"/>
    </source>
</evidence>
<keyword evidence="1" id="KW-0378">Hydrolase</keyword>
<dbReference type="CDD" id="cd02696">
    <property type="entry name" value="MurNAc-LAA"/>
    <property type="match status" value="1"/>
</dbReference>
<proteinExistence type="predicted"/>
<dbReference type="Proteomes" id="UP000569951">
    <property type="component" value="Unassembled WGS sequence"/>
</dbReference>
<keyword evidence="4" id="KW-1185">Reference proteome</keyword>
<dbReference type="InterPro" id="IPR050695">
    <property type="entry name" value="N-acetylmuramoyl_amidase_3"/>
</dbReference>
<dbReference type="PANTHER" id="PTHR30404">
    <property type="entry name" value="N-ACETYLMURAMOYL-L-ALANINE AMIDASE"/>
    <property type="match status" value="1"/>
</dbReference>
<organism evidence="3 4">
    <name type="scientific">Deinobacterium chartae</name>
    <dbReference type="NCBI Taxonomy" id="521158"/>
    <lineage>
        <taxon>Bacteria</taxon>
        <taxon>Thermotogati</taxon>
        <taxon>Deinococcota</taxon>
        <taxon>Deinococci</taxon>
        <taxon>Deinococcales</taxon>
        <taxon>Deinococcaceae</taxon>
        <taxon>Deinobacterium</taxon>
    </lineage>
</organism>
<evidence type="ECO:0000313" key="4">
    <source>
        <dbReference type="Proteomes" id="UP000569951"/>
    </source>
</evidence>
<dbReference type="InterPro" id="IPR002508">
    <property type="entry name" value="MurNAc-LAA_cat"/>
</dbReference>
<gene>
    <name evidence="3" type="ORF">HNR42_002819</name>
</gene>
<dbReference type="AlphaFoldDB" id="A0A841I4P3"/>
<accession>A0A841I4P3</accession>